<accession>A0AA36MTY0</accession>
<dbReference type="EMBL" id="CAUJNA010001289">
    <property type="protein sequence ID" value="CAJ1385830.1"/>
    <property type="molecule type" value="Genomic_DNA"/>
</dbReference>
<keyword evidence="4" id="KW-1185">Reference proteome</keyword>
<dbReference type="InterPro" id="IPR050361">
    <property type="entry name" value="MPP/UQCRC_Complex"/>
</dbReference>
<dbReference type="InterPro" id="IPR011249">
    <property type="entry name" value="Metalloenz_LuxS/M16"/>
</dbReference>
<dbReference type="Pfam" id="PF00675">
    <property type="entry name" value="Peptidase_M16"/>
    <property type="match status" value="1"/>
</dbReference>
<dbReference type="Gene3D" id="3.30.830.10">
    <property type="entry name" value="Metalloenzyme, LuxS/M16 peptidase-like"/>
    <property type="match status" value="1"/>
</dbReference>
<comment type="caution">
    <text evidence="3">The sequence shown here is derived from an EMBL/GenBank/DDBJ whole genome shotgun (WGS) entry which is preliminary data.</text>
</comment>
<sequence>MSQLLRRGAVLRRLARCGGWQSRGIVQGVSSFKPPKFIEVPIVEEPQSRLMEDMPDLVLGGHAPNFDKENPYRTVPLDEPVDTGEAATAAGDVYALPEFHFGQLENGVRIIAVDRQGLCSSLGLFVHTGCRYLSPEKAFLPHVLELMAFRTSAHLSHLRTQKTVEQLGAAASCRVGREDVLFQVDVLREYVPVVLPLMLANVLCPSVLPDEVGEACAHVVELQQMMEDKPDSLVVELLHVAAYQGTLGHNLYATEKDLPMCTPENIKEFISQRDA</sequence>
<dbReference type="GO" id="GO:0046872">
    <property type="term" value="F:metal ion binding"/>
    <property type="evidence" value="ECO:0007669"/>
    <property type="project" value="InterPro"/>
</dbReference>
<dbReference type="InterPro" id="IPR011765">
    <property type="entry name" value="Pept_M16_N"/>
</dbReference>
<dbReference type="GO" id="GO:0005739">
    <property type="term" value="C:mitochondrion"/>
    <property type="evidence" value="ECO:0007669"/>
    <property type="project" value="TreeGrafter"/>
</dbReference>
<evidence type="ECO:0000259" key="2">
    <source>
        <dbReference type="Pfam" id="PF00675"/>
    </source>
</evidence>
<gene>
    <name evidence="3" type="ORF">EVOR1521_LOCUS12342</name>
</gene>
<proteinExistence type="inferred from homology"/>
<comment type="similarity">
    <text evidence="1">Belongs to the peptidase M16 family.</text>
</comment>
<protein>
    <recommendedName>
        <fullName evidence="2">Peptidase M16 N-terminal domain-containing protein</fullName>
    </recommendedName>
</protein>
<reference evidence="3" key="1">
    <citation type="submission" date="2023-08" db="EMBL/GenBank/DDBJ databases">
        <authorList>
            <person name="Chen Y."/>
            <person name="Shah S."/>
            <person name="Dougan E. K."/>
            <person name="Thang M."/>
            <person name="Chan C."/>
        </authorList>
    </citation>
    <scope>NUCLEOTIDE SEQUENCE</scope>
</reference>
<dbReference type="Proteomes" id="UP001178507">
    <property type="component" value="Unassembled WGS sequence"/>
</dbReference>
<dbReference type="SUPFAM" id="SSF63411">
    <property type="entry name" value="LuxS/MPP-like metallohydrolase"/>
    <property type="match status" value="1"/>
</dbReference>
<dbReference type="PANTHER" id="PTHR11851">
    <property type="entry name" value="METALLOPROTEASE"/>
    <property type="match status" value="1"/>
</dbReference>
<evidence type="ECO:0000256" key="1">
    <source>
        <dbReference type="ARBA" id="ARBA00007261"/>
    </source>
</evidence>
<feature type="non-terminal residue" evidence="3">
    <location>
        <position position="275"/>
    </location>
</feature>
<organism evidence="3 4">
    <name type="scientific">Effrenium voratum</name>
    <dbReference type="NCBI Taxonomy" id="2562239"/>
    <lineage>
        <taxon>Eukaryota</taxon>
        <taxon>Sar</taxon>
        <taxon>Alveolata</taxon>
        <taxon>Dinophyceae</taxon>
        <taxon>Suessiales</taxon>
        <taxon>Symbiodiniaceae</taxon>
        <taxon>Effrenium</taxon>
    </lineage>
</organism>
<name>A0AA36MTY0_9DINO</name>
<feature type="domain" description="Peptidase M16 N-terminal" evidence="2">
    <location>
        <begin position="117"/>
        <end position="254"/>
    </location>
</feature>
<evidence type="ECO:0000313" key="3">
    <source>
        <dbReference type="EMBL" id="CAJ1385830.1"/>
    </source>
</evidence>
<dbReference type="AlphaFoldDB" id="A0AA36MTY0"/>
<evidence type="ECO:0000313" key="4">
    <source>
        <dbReference type="Proteomes" id="UP001178507"/>
    </source>
</evidence>
<dbReference type="PANTHER" id="PTHR11851:SF49">
    <property type="entry name" value="MITOCHONDRIAL-PROCESSING PEPTIDASE SUBUNIT ALPHA"/>
    <property type="match status" value="1"/>
</dbReference>